<feature type="domain" description="MIR" evidence="3">
    <location>
        <begin position="42"/>
        <end position="93"/>
    </location>
</feature>
<keyword evidence="2" id="KW-0677">Repeat</keyword>
<keyword evidence="5" id="KW-1185">Reference proteome</keyword>
<dbReference type="AlphaFoldDB" id="A0A1X2I3E1"/>
<reference evidence="4 5" key="1">
    <citation type="submission" date="2016-07" db="EMBL/GenBank/DDBJ databases">
        <title>Pervasive Adenine N6-methylation of Active Genes in Fungi.</title>
        <authorList>
            <consortium name="DOE Joint Genome Institute"/>
            <person name="Mondo S.J."/>
            <person name="Dannebaum R.O."/>
            <person name="Kuo R.C."/>
            <person name="Labutti K."/>
            <person name="Haridas S."/>
            <person name="Kuo A."/>
            <person name="Salamov A."/>
            <person name="Ahrendt S.R."/>
            <person name="Lipzen A."/>
            <person name="Sullivan W."/>
            <person name="Andreopoulos W.B."/>
            <person name="Clum A."/>
            <person name="Lindquist E."/>
            <person name="Daum C."/>
            <person name="Ramamoorthy G.K."/>
            <person name="Gryganskyi A."/>
            <person name="Culley D."/>
            <person name="Magnuson J.K."/>
            <person name="James T.Y."/>
            <person name="O'Malley M.A."/>
            <person name="Stajich J.E."/>
            <person name="Spatafora J.W."/>
            <person name="Visel A."/>
            <person name="Grigoriev I.V."/>
        </authorList>
    </citation>
    <scope>NUCLEOTIDE SEQUENCE [LARGE SCALE GENOMIC DNA]</scope>
    <source>
        <strain evidence="4 5">NRRL 1336</strain>
    </source>
</reference>
<gene>
    <name evidence="4" type="ORF">BCR42DRAFT_442175</name>
</gene>
<dbReference type="SUPFAM" id="SSF82109">
    <property type="entry name" value="MIR domain"/>
    <property type="match status" value="1"/>
</dbReference>
<comment type="caution">
    <text evidence="4">The sequence shown here is derived from an EMBL/GenBank/DDBJ whole genome shotgun (WGS) entry which is preliminary data.</text>
</comment>
<accession>A0A1X2I3E1</accession>
<dbReference type="STRING" id="90262.A0A1X2I3E1"/>
<dbReference type="PROSITE" id="PS50919">
    <property type="entry name" value="MIR"/>
    <property type="match status" value="1"/>
</dbReference>
<evidence type="ECO:0000256" key="2">
    <source>
        <dbReference type="ARBA" id="ARBA00022737"/>
    </source>
</evidence>
<evidence type="ECO:0000259" key="3">
    <source>
        <dbReference type="PROSITE" id="PS50919"/>
    </source>
</evidence>
<dbReference type="InterPro" id="IPR036300">
    <property type="entry name" value="MIR_dom_sf"/>
</dbReference>
<evidence type="ECO:0000313" key="5">
    <source>
        <dbReference type="Proteomes" id="UP000193560"/>
    </source>
</evidence>
<dbReference type="PANTHER" id="PTHR46809:SF2">
    <property type="entry name" value="GH21273P"/>
    <property type="match status" value="1"/>
</dbReference>
<dbReference type="Gene3D" id="2.80.10.50">
    <property type="match status" value="1"/>
</dbReference>
<sequence length="208" mass="23766">MFFLVDTKSGKKENMGMIPVSWQCDCEEEEQQCYQGGFPQEDGIIRYGDYVQFRHVQTGRFINTNEGQYDGGSFQQHVYASEAAETTWVVVPPCGSDEKLGYEVGWDDEVLFKPFDFPNHRLHSSPGVESPSSAQQEVSCFAESDENDNWKVVRASDDCCDDFWRVSEQFYLVHVNSGSSLHTHEIEYCGENEVTSFGEWDENSIFVV</sequence>
<dbReference type="EMBL" id="MCGE01000031">
    <property type="protein sequence ID" value="ORZ08364.1"/>
    <property type="molecule type" value="Genomic_DNA"/>
</dbReference>
<dbReference type="InterPro" id="IPR016093">
    <property type="entry name" value="MIR_motif"/>
</dbReference>
<dbReference type="Proteomes" id="UP000193560">
    <property type="component" value="Unassembled WGS sequence"/>
</dbReference>
<dbReference type="SMART" id="SM00472">
    <property type="entry name" value="MIR"/>
    <property type="match status" value="3"/>
</dbReference>
<name>A0A1X2I3E1_9FUNG</name>
<dbReference type="OrthoDB" id="5588846at2759"/>
<evidence type="ECO:0000313" key="4">
    <source>
        <dbReference type="EMBL" id="ORZ08364.1"/>
    </source>
</evidence>
<evidence type="ECO:0000256" key="1">
    <source>
        <dbReference type="ARBA" id="ARBA00022729"/>
    </source>
</evidence>
<keyword evidence="1" id="KW-0732">Signal</keyword>
<protein>
    <submittedName>
        <fullName evidence="4">MIR motif-containing protein</fullName>
    </submittedName>
</protein>
<proteinExistence type="predicted"/>
<dbReference type="PANTHER" id="PTHR46809">
    <property type="entry name" value="STROMAL CELL-DERIVED FACTOR 2-LIKE PROTEIN"/>
    <property type="match status" value="1"/>
</dbReference>
<organism evidence="4 5">
    <name type="scientific">Absidia repens</name>
    <dbReference type="NCBI Taxonomy" id="90262"/>
    <lineage>
        <taxon>Eukaryota</taxon>
        <taxon>Fungi</taxon>
        <taxon>Fungi incertae sedis</taxon>
        <taxon>Mucoromycota</taxon>
        <taxon>Mucoromycotina</taxon>
        <taxon>Mucoromycetes</taxon>
        <taxon>Mucorales</taxon>
        <taxon>Cunninghamellaceae</taxon>
        <taxon>Absidia</taxon>
    </lineage>
</organism>